<evidence type="ECO:0000313" key="4">
    <source>
        <dbReference type="EMBL" id="MFB9151304.1"/>
    </source>
</evidence>
<dbReference type="SUPFAM" id="SSF109709">
    <property type="entry name" value="KorB DNA-binding domain-like"/>
    <property type="match status" value="1"/>
</dbReference>
<proteinExistence type="inferred from homology"/>
<protein>
    <submittedName>
        <fullName evidence="4">Plasmid partitioning protein RepB</fullName>
    </submittedName>
</protein>
<reference evidence="4 5" key="1">
    <citation type="submission" date="2024-09" db="EMBL/GenBank/DDBJ databases">
        <authorList>
            <person name="Sun Q."/>
            <person name="Mori K."/>
        </authorList>
    </citation>
    <scope>NUCLEOTIDE SEQUENCE [LARGE SCALE GENOMIC DNA]</scope>
    <source>
        <strain evidence="4 5">CECT 9424</strain>
    </source>
</reference>
<feature type="domain" description="ParB-like N-terminal" evidence="3">
    <location>
        <begin position="53"/>
        <end position="144"/>
    </location>
</feature>
<dbReference type="NCBIfam" id="TIGR03454">
    <property type="entry name" value="partition_RepB"/>
    <property type="match status" value="1"/>
</dbReference>
<comment type="similarity">
    <text evidence="1">Belongs to the ParB family.</text>
</comment>
<dbReference type="SUPFAM" id="SSF110849">
    <property type="entry name" value="ParB/Sulfiredoxin"/>
    <property type="match status" value="1"/>
</dbReference>
<accession>A0ABV5I3N8</accession>
<feature type="region of interest" description="Disordered" evidence="2">
    <location>
        <begin position="1"/>
        <end position="30"/>
    </location>
</feature>
<dbReference type="PANTHER" id="PTHR33375:SF1">
    <property type="entry name" value="CHROMOSOME-PARTITIONING PROTEIN PARB-RELATED"/>
    <property type="match status" value="1"/>
</dbReference>
<gene>
    <name evidence="4" type="primary">repB</name>
    <name evidence="4" type="ORF">ACFFU4_16250</name>
</gene>
<dbReference type="Pfam" id="PF07506">
    <property type="entry name" value="RepB"/>
    <property type="match status" value="1"/>
</dbReference>
<dbReference type="Proteomes" id="UP001589670">
    <property type="component" value="Unassembled WGS sequence"/>
</dbReference>
<dbReference type="Gene3D" id="3.90.1530.30">
    <property type="match status" value="1"/>
</dbReference>
<dbReference type="InterPro" id="IPR011111">
    <property type="entry name" value="Plasmid_RepB"/>
</dbReference>
<evidence type="ECO:0000256" key="1">
    <source>
        <dbReference type="ARBA" id="ARBA00006295"/>
    </source>
</evidence>
<sequence>MARKDLLKGLMEPPPEQSDTGAARVDTGRPRYSGGAIGAVSQSIAGLKSRSVLEIDPHEVAAGGLQDRLDHDEAGHRALMESIREHGQQVPVLLRPHPDTPGRYQVVYGRRRVLALRDLGLPVKALVRDLDDRELILAQGQENAARRDLSFIEKANFARQMRDHGYDRATICAALHVDKTVISRMLSVVDRLPVDLIEVIGAAPSVGRDRWLAVAEWIEADVFSAEEAIAVVNLTAGSDGSDTRFEALHRALTHVTGGGRTRKTQTAPREPPRALEGGDGTALGKAARRRGATVLHLSDKAAPGFADWLIRTLPEIHQRWKDGDGD</sequence>
<comment type="caution">
    <text evidence="4">The sequence shown here is derived from an EMBL/GenBank/DDBJ whole genome shotgun (WGS) entry which is preliminary data.</text>
</comment>
<dbReference type="InterPro" id="IPR003115">
    <property type="entry name" value="ParB_N"/>
</dbReference>
<dbReference type="SMART" id="SM00470">
    <property type="entry name" value="ParB"/>
    <property type="match status" value="1"/>
</dbReference>
<dbReference type="InterPro" id="IPR017819">
    <property type="entry name" value="Plasmid_partition_RepB"/>
</dbReference>
<dbReference type="NCBIfam" id="TIGR00180">
    <property type="entry name" value="parB_part"/>
    <property type="match status" value="1"/>
</dbReference>
<dbReference type="EMBL" id="JBHMEC010000027">
    <property type="protein sequence ID" value="MFB9151304.1"/>
    <property type="molecule type" value="Genomic_DNA"/>
</dbReference>
<dbReference type="PANTHER" id="PTHR33375">
    <property type="entry name" value="CHROMOSOME-PARTITIONING PROTEIN PARB-RELATED"/>
    <property type="match status" value="1"/>
</dbReference>
<organism evidence="4 5">
    <name type="scientific">Roseovarius ramblicola</name>
    <dbReference type="NCBI Taxonomy" id="2022336"/>
    <lineage>
        <taxon>Bacteria</taxon>
        <taxon>Pseudomonadati</taxon>
        <taxon>Pseudomonadota</taxon>
        <taxon>Alphaproteobacteria</taxon>
        <taxon>Rhodobacterales</taxon>
        <taxon>Roseobacteraceae</taxon>
        <taxon>Roseovarius</taxon>
    </lineage>
</organism>
<dbReference type="Gene3D" id="1.10.10.2830">
    <property type="match status" value="1"/>
</dbReference>
<dbReference type="InterPro" id="IPR037972">
    <property type="entry name" value="RepB_N"/>
</dbReference>
<evidence type="ECO:0000259" key="3">
    <source>
        <dbReference type="SMART" id="SM00470"/>
    </source>
</evidence>
<evidence type="ECO:0000256" key="2">
    <source>
        <dbReference type="SAM" id="MobiDB-lite"/>
    </source>
</evidence>
<dbReference type="InterPro" id="IPR036086">
    <property type="entry name" value="ParB/Sulfiredoxin_sf"/>
</dbReference>
<dbReference type="InterPro" id="IPR004437">
    <property type="entry name" value="ParB/RepB/Spo0J"/>
</dbReference>
<feature type="region of interest" description="Disordered" evidence="2">
    <location>
        <begin position="256"/>
        <end position="283"/>
    </location>
</feature>
<name>A0ABV5I3N8_9RHOB</name>
<keyword evidence="5" id="KW-1185">Reference proteome</keyword>
<dbReference type="InterPro" id="IPR050336">
    <property type="entry name" value="Chromosome_partition/occlusion"/>
</dbReference>
<dbReference type="RefSeq" id="WP_377070896.1">
    <property type="nucleotide sequence ID" value="NZ_JBHMEC010000027.1"/>
</dbReference>
<dbReference type="Pfam" id="PF02195">
    <property type="entry name" value="ParB_N"/>
    <property type="match status" value="1"/>
</dbReference>
<dbReference type="CDD" id="cd16405">
    <property type="entry name" value="RepB_like_N"/>
    <property type="match status" value="1"/>
</dbReference>
<evidence type="ECO:0000313" key="5">
    <source>
        <dbReference type="Proteomes" id="UP001589670"/>
    </source>
</evidence>